<evidence type="ECO:0000313" key="13">
    <source>
        <dbReference type="EMBL" id="CAB4619780.1"/>
    </source>
</evidence>
<reference evidence="13" key="1">
    <citation type="submission" date="2020-05" db="EMBL/GenBank/DDBJ databases">
        <authorList>
            <person name="Chiriac C."/>
            <person name="Salcher M."/>
            <person name="Ghai R."/>
            <person name="Kavagutti S V."/>
        </authorList>
    </citation>
    <scope>NUCLEOTIDE SEQUENCE</scope>
</reference>
<dbReference type="PANTHER" id="PTHR34265:SF1">
    <property type="entry name" value="TYPE III PANTOTHENATE KINASE"/>
    <property type="match status" value="1"/>
</dbReference>
<comment type="subcellular location">
    <subcellularLocation>
        <location evidence="2">Cytoplasm</location>
    </subcellularLocation>
</comment>
<accession>A0A6J6I2G9</accession>
<dbReference type="AlphaFoldDB" id="A0A6J6I2G9"/>
<dbReference type="InterPro" id="IPR043129">
    <property type="entry name" value="ATPase_NBD"/>
</dbReference>
<dbReference type="GO" id="GO:0015937">
    <property type="term" value="P:coenzyme A biosynthetic process"/>
    <property type="evidence" value="ECO:0007669"/>
    <property type="project" value="UniProtKB-KW"/>
</dbReference>
<gene>
    <name evidence="13" type="ORF">UFOPK1835_01683</name>
</gene>
<dbReference type="GO" id="GO:0005737">
    <property type="term" value="C:cytoplasm"/>
    <property type="evidence" value="ECO:0007669"/>
    <property type="project" value="UniProtKB-SubCell"/>
</dbReference>
<dbReference type="Gene3D" id="3.30.420.40">
    <property type="match status" value="2"/>
</dbReference>
<evidence type="ECO:0000256" key="11">
    <source>
        <dbReference type="ARBA" id="ARBA00038036"/>
    </source>
</evidence>
<protein>
    <recommendedName>
        <fullName evidence="12">Type III pantothenate kinase</fullName>
    </recommendedName>
</protein>
<evidence type="ECO:0000256" key="10">
    <source>
        <dbReference type="ARBA" id="ARBA00022993"/>
    </source>
</evidence>
<dbReference type="CDD" id="cd24015">
    <property type="entry name" value="ASKHA_NBD_PanK-III"/>
    <property type="match status" value="1"/>
</dbReference>
<evidence type="ECO:0000256" key="9">
    <source>
        <dbReference type="ARBA" id="ARBA00022958"/>
    </source>
</evidence>
<evidence type="ECO:0000256" key="4">
    <source>
        <dbReference type="ARBA" id="ARBA00022490"/>
    </source>
</evidence>
<dbReference type="NCBIfam" id="NF009855">
    <property type="entry name" value="PRK13321.1"/>
    <property type="match status" value="1"/>
</dbReference>
<dbReference type="EMBL" id="CAEZUP010000091">
    <property type="protein sequence ID" value="CAB4619780.1"/>
    <property type="molecule type" value="Genomic_DNA"/>
</dbReference>
<name>A0A6J6I2G9_9ZZZZ</name>
<dbReference type="GO" id="GO:0005524">
    <property type="term" value="F:ATP binding"/>
    <property type="evidence" value="ECO:0007669"/>
    <property type="project" value="UniProtKB-KW"/>
</dbReference>
<dbReference type="InterPro" id="IPR004619">
    <property type="entry name" value="Type_III_PanK"/>
</dbReference>
<evidence type="ECO:0000256" key="3">
    <source>
        <dbReference type="ARBA" id="ARBA00011738"/>
    </source>
</evidence>
<dbReference type="HAMAP" id="MF_01274">
    <property type="entry name" value="Pantothen_kinase_3"/>
    <property type="match status" value="1"/>
</dbReference>
<evidence type="ECO:0000256" key="2">
    <source>
        <dbReference type="ARBA" id="ARBA00004496"/>
    </source>
</evidence>
<evidence type="ECO:0000256" key="8">
    <source>
        <dbReference type="ARBA" id="ARBA00022840"/>
    </source>
</evidence>
<dbReference type="Pfam" id="PF03309">
    <property type="entry name" value="Pan_kinase"/>
    <property type="match status" value="1"/>
</dbReference>
<keyword evidence="10" id="KW-0173">Coenzyme A biosynthesis</keyword>
<evidence type="ECO:0000256" key="7">
    <source>
        <dbReference type="ARBA" id="ARBA00022777"/>
    </source>
</evidence>
<evidence type="ECO:0000256" key="5">
    <source>
        <dbReference type="ARBA" id="ARBA00022679"/>
    </source>
</evidence>
<keyword evidence="7" id="KW-0418">Kinase</keyword>
<keyword evidence="6" id="KW-0547">Nucleotide-binding</keyword>
<organism evidence="13">
    <name type="scientific">freshwater metagenome</name>
    <dbReference type="NCBI Taxonomy" id="449393"/>
    <lineage>
        <taxon>unclassified sequences</taxon>
        <taxon>metagenomes</taxon>
        <taxon>ecological metagenomes</taxon>
    </lineage>
</organism>
<proteinExistence type="inferred from homology"/>
<evidence type="ECO:0000256" key="1">
    <source>
        <dbReference type="ARBA" id="ARBA00001958"/>
    </source>
</evidence>
<evidence type="ECO:0000256" key="12">
    <source>
        <dbReference type="ARBA" id="ARBA00040883"/>
    </source>
</evidence>
<comment type="cofactor">
    <cofactor evidence="1">
        <name>K(+)</name>
        <dbReference type="ChEBI" id="CHEBI:29103"/>
    </cofactor>
</comment>
<dbReference type="NCBIfam" id="TIGR00671">
    <property type="entry name" value="baf"/>
    <property type="match status" value="1"/>
</dbReference>
<evidence type="ECO:0000256" key="6">
    <source>
        <dbReference type="ARBA" id="ARBA00022741"/>
    </source>
</evidence>
<dbReference type="GO" id="GO:0004594">
    <property type="term" value="F:pantothenate kinase activity"/>
    <property type="evidence" value="ECO:0007669"/>
    <property type="project" value="InterPro"/>
</dbReference>
<keyword evidence="8" id="KW-0067">ATP-binding</keyword>
<comment type="similarity">
    <text evidence="11">Belongs to the type III pantothenate kinase family.</text>
</comment>
<keyword evidence="5" id="KW-0808">Transferase</keyword>
<keyword evidence="9" id="KW-0630">Potassium</keyword>
<sequence>MLLAVDVGNTQTVIGLYQVTGKTAAGCRPEENLLDHWRISTATDRTSDELAVLLQGFLALRRTSFSEIVGIVVSSGVPRVTATLRDVAERHFDFEPIVIEPGVRTGIRIEYDNPKEVGADRIANAIAAFDLYGGPTIVADFGTATTCDAVSSDGVYLGGAIAPGIEVSMDALIGRAAALRAVELRPPRNVLGKSTVESIQSGAVYGFAAQVDGLCDRIEEELGPCTIVSTGGLAEMITPFSKRIQHTEPWLTLHGLRLVYEKNL</sequence>
<keyword evidence="4" id="KW-0963">Cytoplasm</keyword>
<dbReference type="PANTHER" id="PTHR34265">
    <property type="entry name" value="TYPE III PANTOTHENATE KINASE"/>
    <property type="match status" value="1"/>
</dbReference>
<comment type="subunit">
    <text evidence="3">Homodimer.</text>
</comment>
<dbReference type="SUPFAM" id="SSF53067">
    <property type="entry name" value="Actin-like ATPase domain"/>
    <property type="match status" value="2"/>
</dbReference>